<keyword evidence="2" id="KW-0808">Transferase</keyword>
<dbReference type="PANTHER" id="PTHR44366:SF1">
    <property type="entry name" value="UDP-N-ACETYLGLUCOSAMINE--PEPTIDE N-ACETYLGLUCOSAMINYLTRANSFERASE 110 KDA SUBUNIT"/>
    <property type="match status" value="1"/>
</dbReference>
<evidence type="ECO:0000259" key="5">
    <source>
        <dbReference type="Pfam" id="PF13844"/>
    </source>
</evidence>
<dbReference type="AlphaFoldDB" id="A0A1F4UWJ7"/>
<dbReference type="PANTHER" id="PTHR44366">
    <property type="entry name" value="UDP-N-ACETYLGLUCOSAMINE--PEPTIDE N-ACETYLGLUCOSAMINYLTRANSFERASE 110 KDA SUBUNIT"/>
    <property type="match status" value="1"/>
</dbReference>
<evidence type="ECO:0000256" key="4">
    <source>
        <dbReference type="ARBA" id="ARBA00022803"/>
    </source>
</evidence>
<accession>A0A1F4UWJ7</accession>
<feature type="domain" description="O-GlcNAc transferase C-terminal" evidence="5">
    <location>
        <begin position="20"/>
        <end position="211"/>
    </location>
</feature>
<gene>
    <name evidence="6" type="ORF">A2W32_01835</name>
</gene>
<protein>
    <recommendedName>
        <fullName evidence="5">O-GlcNAc transferase C-terminal domain-containing protein</fullName>
    </recommendedName>
</protein>
<keyword evidence="4" id="KW-0802">TPR repeat</keyword>
<dbReference type="Proteomes" id="UP000177371">
    <property type="component" value="Unassembled WGS sequence"/>
</dbReference>
<evidence type="ECO:0000256" key="3">
    <source>
        <dbReference type="ARBA" id="ARBA00022737"/>
    </source>
</evidence>
<evidence type="ECO:0000313" key="6">
    <source>
        <dbReference type="EMBL" id="OGC49200.1"/>
    </source>
</evidence>
<comment type="pathway">
    <text evidence="1">Protein modification; protein glycosylation.</text>
</comment>
<dbReference type="InterPro" id="IPR037919">
    <property type="entry name" value="OGT"/>
</dbReference>
<dbReference type="GO" id="GO:0097363">
    <property type="term" value="F:protein O-acetylglucosaminyltransferase activity"/>
    <property type="evidence" value="ECO:0007669"/>
    <property type="project" value="TreeGrafter"/>
</dbReference>
<name>A0A1F4UWJ7_UNCKA</name>
<dbReference type="EMBL" id="MEUT01000055">
    <property type="protein sequence ID" value="OGC49200.1"/>
    <property type="molecule type" value="Genomic_DNA"/>
</dbReference>
<evidence type="ECO:0000313" key="7">
    <source>
        <dbReference type="Proteomes" id="UP000177371"/>
    </source>
</evidence>
<dbReference type="Pfam" id="PF13844">
    <property type="entry name" value="Glyco_transf_41"/>
    <property type="match status" value="1"/>
</dbReference>
<evidence type="ECO:0000256" key="1">
    <source>
        <dbReference type="ARBA" id="ARBA00004922"/>
    </source>
</evidence>
<keyword evidence="3" id="KW-0677">Repeat</keyword>
<evidence type="ECO:0000256" key="2">
    <source>
        <dbReference type="ARBA" id="ARBA00022679"/>
    </source>
</evidence>
<proteinExistence type="predicted"/>
<dbReference type="GO" id="GO:0006493">
    <property type="term" value="P:protein O-linked glycosylation"/>
    <property type="evidence" value="ECO:0007669"/>
    <property type="project" value="InterPro"/>
</dbReference>
<dbReference type="Gene3D" id="3.30.720.150">
    <property type="match status" value="1"/>
</dbReference>
<dbReference type="Gene3D" id="3.40.50.2000">
    <property type="entry name" value="Glycogen Phosphorylase B"/>
    <property type="match status" value="1"/>
</dbReference>
<dbReference type="STRING" id="1802610.A2W32_01835"/>
<dbReference type="Gene3D" id="3.40.50.11380">
    <property type="match status" value="1"/>
</dbReference>
<dbReference type="InterPro" id="IPR029489">
    <property type="entry name" value="OGT/SEC/SPY_C"/>
</dbReference>
<organism evidence="6 7">
    <name type="scientific">candidate division WWE3 bacterium RBG_16_37_10</name>
    <dbReference type="NCBI Taxonomy" id="1802610"/>
    <lineage>
        <taxon>Bacteria</taxon>
        <taxon>Katanobacteria</taxon>
    </lineage>
</organism>
<sequence length="235" mass="27266">MPDTYWPTDNKLRVSPRKYAREQFGLPRRTANDKTVVFGSFNQTYKIERYIFESWLRILKKVPKSVLYLYDTYGMGENNLIKFVKSQGINPKRIIFAKELTKEKHLARIRDTVDIALDTKTVNGHTTTTDCLWVGVPVITIKGKHFASRVSTSMLNAIGLPELVTNDLKQYEDLAVALATDPFKLNKIKAKIKKNIKTKPLFNTEIYTRNLEKAYTVIWKKYLNGKPKKDIYIKQ</sequence>
<comment type="caution">
    <text evidence="6">The sequence shown here is derived from an EMBL/GenBank/DDBJ whole genome shotgun (WGS) entry which is preliminary data.</text>
</comment>
<reference evidence="6 7" key="1">
    <citation type="journal article" date="2016" name="Nat. Commun.">
        <title>Thousands of microbial genomes shed light on interconnected biogeochemical processes in an aquifer system.</title>
        <authorList>
            <person name="Anantharaman K."/>
            <person name="Brown C.T."/>
            <person name="Hug L.A."/>
            <person name="Sharon I."/>
            <person name="Castelle C.J."/>
            <person name="Probst A.J."/>
            <person name="Thomas B.C."/>
            <person name="Singh A."/>
            <person name="Wilkins M.J."/>
            <person name="Karaoz U."/>
            <person name="Brodie E.L."/>
            <person name="Williams K.H."/>
            <person name="Hubbard S.S."/>
            <person name="Banfield J.F."/>
        </authorList>
    </citation>
    <scope>NUCLEOTIDE SEQUENCE [LARGE SCALE GENOMIC DNA]</scope>
</reference>